<dbReference type="EMBL" id="JQFK01001069">
    <property type="protein sequence ID" value="KGK35001.1"/>
    <property type="molecule type" value="Genomic_DNA"/>
</dbReference>
<dbReference type="HOGENOM" id="CLU_3068993_0_0_1"/>
<evidence type="ECO:0000256" key="1">
    <source>
        <dbReference type="SAM" id="MobiDB-lite"/>
    </source>
</evidence>
<comment type="caution">
    <text evidence="2">The sequence shown here is derived from an EMBL/GenBank/DDBJ whole genome shotgun (WGS) entry which is preliminary data.</text>
</comment>
<protein>
    <submittedName>
        <fullName evidence="2">Uncharacterized protein</fullName>
    </submittedName>
</protein>
<dbReference type="AlphaFoldDB" id="A0A099NT05"/>
<gene>
    <name evidence="2" type="ORF">JL09_g5850</name>
</gene>
<accession>A0A099NT05</accession>
<evidence type="ECO:0000313" key="2">
    <source>
        <dbReference type="EMBL" id="KGK35001.1"/>
    </source>
</evidence>
<reference evidence="3" key="1">
    <citation type="journal article" date="2014" name="Microb. Cell Fact.">
        <title>Exploiting Issatchenkia orientalis SD108 for succinic acid production.</title>
        <authorList>
            <person name="Xiao H."/>
            <person name="Shao Z."/>
            <person name="Jiang Y."/>
            <person name="Dole S."/>
            <person name="Zhao H."/>
        </authorList>
    </citation>
    <scope>NUCLEOTIDE SEQUENCE [LARGE SCALE GENOMIC DNA]</scope>
    <source>
        <strain evidence="3">SD108</strain>
    </source>
</reference>
<dbReference type="Proteomes" id="UP000029867">
    <property type="component" value="Unassembled WGS sequence"/>
</dbReference>
<organism evidence="2 3">
    <name type="scientific">Pichia kudriavzevii</name>
    <name type="common">Yeast</name>
    <name type="synonym">Issatchenkia orientalis</name>
    <dbReference type="NCBI Taxonomy" id="4909"/>
    <lineage>
        <taxon>Eukaryota</taxon>
        <taxon>Fungi</taxon>
        <taxon>Dikarya</taxon>
        <taxon>Ascomycota</taxon>
        <taxon>Saccharomycotina</taxon>
        <taxon>Pichiomycetes</taxon>
        <taxon>Pichiales</taxon>
        <taxon>Pichiaceae</taxon>
        <taxon>Pichia</taxon>
    </lineage>
</organism>
<name>A0A099NT05_PICKU</name>
<feature type="compositionally biased region" description="Basic and acidic residues" evidence="1">
    <location>
        <begin position="42"/>
        <end position="53"/>
    </location>
</feature>
<feature type="region of interest" description="Disordered" evidence="1">
    <location>
        <begin position="20"/>
        <end position="53"/>
    </location>
</feature>
<evidence type="ECO:0000313" key="3">
    <source>
        <dbReference type="Proteomes" id="UP000029867"/>
    </source>
</evidence>
<proteinExistence type="predicted"/>
<sequence>MALKKSNNCKAPYRINQVSQRGSFVPNSKRPELNSEYAKMSPIEEKGRVSRHE</sequence>